<dbReference type="Pfam" id="PF00211">
    <property type="entry name" value="Guanylate_cyc"/>
    <property type="match status" value="1"/>
</dbReference>
<sequence>MGGESKHITILFSDIRGFTSLSEKMTPHDVVTTLNEYFSAMMDIIFKYNGTLDKIVGDELMVVYGAPLEKEDDSDRAILTAIEMMQTLMELNKNRRKKKLKEIDIGIGVNTGEAVSGNIGSETQMDYTVIGDTVNLGARLCSAAKPYEIIISEYTAKETSDKFNLEKLEPIMVKGKEKPINIFKVNY</sequence>
<dbReference type="FunFam" id="3.30.70.1230:FF:000016">
    <property type="entry name" value="Adenylate/guanylate cyclase domain-containing protein"/>
    <property type="match status" value="1"/>
</dbReference>
<gene>
    <name evidence="7" type="ORF">METZ01_LOCUS209841</name>
</gene>
<keyword evidence="4" id="KW-1133">Transmembrane helix</keyword>
<dbReference type="AlphaFoldDB" id="A0A382F4J4"/>
<dbReference type="SUPFAM" id="SSF55073">
    <property type="entry name" value="Nucleotide cyclase"/>
    <property type="match status" value="1"/>
</dbReference>
<comment type="subcellular location">
    <subcellularLocation>
        <location evidence="1">Cell envelope</location>
    </subcellularLocation>
</comment>
<dbReference type="SMART" id="SM00044">
    <property type="entry name" value="CYCc"/>
    <property type="match status" value="1"/>
</dbReference>
<evidence type="ECO:0000259" key="6">
    <source>
        <dbReference type="PROSITE" id="PS50125"/>
    </source>
</evidence>
<evidence type="ECO:0000256" key="5">
    <source>
        <dbReference type="ARBA" id="ARBA00023136"/>
    </source>
</evidence>
<organism evidence="7">
    <name type="scientific">marine metagenome</name>
    <dbReference type="NCBI Taxonomy" id="408172"/>
    <lineage>
        <taxon>unclassified sequences</taxon>
        <taxon>metagenomes</taxon>
        <taxon>ecological metagenomes</taxon>
    </lineage>
</organism>
<keyword evidence="5" id="KW-0472">Membrane</keyword>
<dbReference type="Gene3D" id="3.30.70.1230">
    <property type="entry name" value="Nucleotide cyclase"/>
    <property type="match status" value="1"/>
</dbReference>
<dbReference type="PANTHER" id="PTHR43081:SF1">
    <property type="entry name" value="ADENYLATE CYCLASE, TERMINAL-DIFFERENTIATION SPECIFIC"/>
    <property type="match status" value="1"/>
</dbReference>
<dbReference type="GO" id="GO:0006171">
    <property type="term" value="P:cAMP biosynthetic process"/>
    <property type="evidence" value="ECO:0007669"/>
    <property type="project" value="TreeGrafter"/>
</dbReference>
<dbReference type="PANTHER" id="PTHR43081">
    <property type="entry name" value="ADENYLATE CYCLASE, TERMINAL-DIFFERENTIATION SPECIFIC-RELATED"/>
    <property type="match status" value="1"/>
</dbReference>
<proteinExistence type="predicted"/>
<dbReference type="PROSITE" id="PS50125">
    <property type="entry name" value="GUANYLATE_CYCLASE_2"/>
    <property type="match status" value="1"/>
</dbReference>
<name>A0A382F4J4_9ZZZZ</name>
<feature type="domain" description="Guanylate cyclase" evidence="6">
    <location>
        <begin position="9"/>
        <end position="141"/>
    </location>
</feature>
<dbReference type="InterPro" id="IPR001054">
    <property type="entry name" value="A/G_cyclase"/>
</dbReference>
<accession>A0A382F4J4</accession>
<dbReference type="CDD" id="cd07302">
    <property type="entry name" value="CHD"/>
    <property type="match status" value="1"/>
</dbReference>
<keyword evidence="3" id="KW-0812">Transmembrane</keyword>
<reference evidence="7" key="1">
    <citation type="submission" date="2018-05" db="EMBL/GenBank/DDBJ databases">
        <authorList>
            <person name="Lanie J.A."/>
            <person name="Ng W.-L."/>
            <person name="Kazmierczak K.M."/>
            <person name="Andrzejewski T.M."/>
            <person name="Davidsen T.M."/>
            <person name="Wayne K.J."/>
            <person name="Tettelin H."/>
            <person name="Glass J.I."/>
            <person name="Rusch D."/>
            <person name="Podicherti R."/>
            <person name="Tsui H.-C.T."/>
            <person name="Winkler M.E."/>
        </authorList>
    </citation>
    <scope>NUCLEOTIDE SEQUENCE</scope>
</reference>
<evidence type="ECO:0000256" key="1">
    <source>
        <dbReference type="ARBA" id="ARBA00004196"/>
    </source>
</evidence>
<dbReference type="InterPro" id="IPR050697">
    <property type="entry name" value="Adenylyl/Guanylyl_Cyclase_3/4"/>
</dbReference>
<dbReference type="EMBL" id="UINC01047567">
    <property type="protein sequence ID" value="SVB56987.1"/>
    <property type="molecule type" value="Genomic_DNA"/>
</dbReference>
<keyword evidence="2" id="KW-1003">Cell membrane</keyword>
<evidence type="ECO:0000256" key="4">
    <source>
        <dbReference type="ARBA" id="ARBA00022989"/>
    </source>
</evidence>
<protein>
    <recommendedName>
        <fullName evidence="6">Guanylate cyclase domain-containing protein</fullName>
    </recommendedName>
</protein>
<dbReference type="GO" id="GO:0035556">
    <property type="term" value="P:intracellular signal transduction"/>
    <property type="evidence" value="ECO:0007669"/>
    <property type="project" value="InterPro"/>
</dbReference>
<dbReference type="InterPro" id="IPR029787">
    <property type="entry name" value="Nucleotide_cyclase"/>
</dbReference>
<dbReference type="GO" id="GO:0030313">
    <property type="term" value="C:cell envelope"/>
    <property type="evidence" value="ECO:0007669"/>
    <property type="project" value="UniProtKB-SubCell"/>
</dbReference>
<evidence type="ECO:0000256" key="2">
    <source>
        <dbReference type="ARBA" id="ARBA00022475"/>
    </source>
</evidence>
<evidence type="ECO:0000313" key="7">
    <source>
        <dbReference type="EMBL" id="SVB56987.1"/>
    </source>
</evidence>
<evidence type="ECO:0000256" key="3">
    <source>
        <dbReference type="ARBA" id="ARBA00022692"/>
    </source>
</evidence>
<dbReference type="GO" id="GO:0003824">
    <property type="term" value="F:catalytic activity"/>
    <property type="evidence" value="ECO:0007669"/>
    <property type="project" value="UniProtKB-ARBA"/>
</dbReference>